<evidence type="ECO:0000313" key="2">
    <source>
        <dbReference type="EMBL" id="KAL0101177.1"/>
    </source>
</evidence>
<dbReference type="AlphaFoldDB" id="A0AAW2EDA7"/>
<accession>A0AAW2EDA7</accession>
<protein>
    <recommendedName>
        <fullName evidence="4">Secreted protein</fullName>
    </recommendedName>
</protein>
<name>A0AAW2EDA7_9HYME</name>
<organism evidence="2 3">
    <name type="scientific">Cardiocondyla obscurior</name>
    <dbReference type="NCBI Taxonomy" id="286306"/>
    <lineage>
        <taxon>Eukaryota</taxon>
        <taxon>Metazoa</taxon>
        <taxon>Ecdysozoa</taxon>
        <taxon>Arthropoda</taxon>
        <taxon>Hexapoda</taxon>
        <taxon>Insecta</taxon>
        <taxon>Pterygota</taxon>
        <taxon>Neoptera</taxon>
        <taxon>Endopterygota</taxon>
        <taxon>Hymenoptera</taxon>
        <taxon>Apocrita</taxon>
        <taxon>Aculeata</taxon>
        <taxon>Formicoidea</taxon>
        <taxon>Formicidae</taxon>
        <taxon>Myrmicinae</taxon>
        <taxon>Cardiocondyla</taxon>
    </lineage>
</organism>
<gene>
    <name evidence="2" type="ORF">PUN28_018790</name>
</gene>
<proteinExistence type="predicted"/>
<reference evidence="2 3" key="1">
    <citation type="submission" date="2023-03" db="EMBL/GenBank/DDBJ databases">
        <title>High recombination rates correlate with genetic variation in Cardiocondyla obscurior ants.</title>
        <authorList>
            <person name="Errbii M."/>
        </authorList>
    </citation>
    <scope>NUCLEOTIDE SEQUENCE [LARGE SCALE GENOMIC DNA]</scope>
    <source>
        <strain evidence="2">Alpha-2009</strain>
        <tissue evidence="2">Whole body</tissue>
    </source>
</reference>
<evidence type="ECO:0000256" key="1">
    <source>
        <dbReference type="SAM" id="SignalP"/>
    </source>
</evidence>
<feature type="signal peptide" evidence="1">
    <location>
        <begin position="1"/>
        <end position="22"/>
    </location>
</feature>
<dbReference type="Proteomes" id="UP001430953">
    <property type="component" value="Unassembled WGS sequence"/>
</dbReference>
<dbReference type="EMBL" id="JADYXP020000024">
    <property type="protein sequence ID" value="KAL0101177.1"/>
    <property type="molecule type" value="Genomic_DNA"/>
</dbReference>
<comment type="caution">
    <text evidence="2">The sequence shown here is derived from an EMBL/GenBank/DDBJ whole genome shotgun (WGS) entry which is preliminary data.</text>
</comment>
<keyword evidence="1" id="KW-0732">Signal</keyword>
<sequence>MVIIIQLWLMLSLALEGRRALCSRVFIAPGVPYPQSVSRYSRRAVPHSLRNKIKSVGEGEMKFRNRLPRTSTLGFENQREIYGVKILRVHCQLEIVHWSRNSRQKKKKKKKKCDFRELNENERTRRGRVTFRVAFKRERVVSGRCCFESKLSTVSRYAKG</sequence>
<evidence type="ECO:0000313" key="3">
    <source>
        <dbReference type="Proteomes" id="UP001430953"/>
    </source>
</evidence>
<feature type="chain" id="PRO_5043396821" description="Secreted protein" evidence="1">
    <location>
        <begin position="23"/>
        <end position="160"/>
    </location>
</feature>
<keyword evidence="3" id="KW-1185">Reference proteome</keyword>
<evidence type="ECO:0008006" key="4">
    <source>
        <dbReference type="Google" id="ProtNLM"/>
    </source>
</evidence>